<dbReference type="EMBL" id="JBHSSB010000015">
    <property type="protein sequence ID" value="MFC6294637.1"/>
    <property type="molecule type" value="Genomic_DNA"/>
</dbReference>
<organism evidence="1 2">
    <name type="scientific">Lactiplantibacillus daoliensis</name>
    <dbReference type="NCBI Taxonomy" id="2559916"/>
    <lineage>
        <taxon>Bacteria</taxon>
        <taxon>Bacillati</taxon>
        <taxon>Bacillota</taxon>
        <taxon>Bacilli</taxon>
        <taxon>Lactobacillales</taxon>
        <taxon>Lactobacillaceae</taxon>
        <taxon>Lactiplantibacillus</taxon>
    </lineage>
</organism>
<accession>A0ABW1UGS8</accession>
<dbReference type="Proteomes" id="UP001596227">
    <property type="component" value="Unassembled WGS sequence"/>
</dbReference>
<name>A0ABW1UGS8_9LACO</name>
<sequence>MIKRVAATIINPEDAGTSFLVQQVEGQFKFYNFQVLDNQTPLASVLWKLRHEVGIDVDQLRLYDSVFAQSGSENVSLFVFNHLKIDDGIRNACQKQGLFFIPASKLHGLFESVKVSTMPAFEKLSK</sequence>
<evidence type="ECO:0000313" key="1">
    <source>
        <dbReference type="EMBL" id="MFC6294637.1"/>
    </source>
</evidence>
<comment type="caution">
    <text evidence="1">The sequence shown here is derived from an EMBL/GenBank/DDBJ whole genome shotgun (WGS) entry which is preliminary data.</text>
</comment>
<evidence type="ECO:0000313" key="2">
    <source>
        <dbReference type="Proteomes" id="UP001596227"/>
    </source>
</evidence>
<dbReference type="RefSeq" id="WP_137606389.1">
    <property type="nucleotide sequence ID" value="NZ_BJDH01000002.1"/>
</dbReference>
<gene>
    <name evidence="1" type="ORF">ACFQH1_05435</name>
</gene>
<reference evidence="2" key="1">
    <citation type="journal article" date="2019" name="Int. J. Syst. Evol. Microbiol.">
        <title>The Global Catalogue of Microorganisms (GCM) 10K type strain sequencing project: providing services to taxonomists for standard genome sequencing and annotation.</title>
        <authorList>
            <consortium name="The Broad Institute Genomics Platform"/>
            <consortium name="The Broad Institute Genome Sequencing Center for Infectious Disease"/>
            <person name="Wu L."/>
            <person name="Ma J."/>
        </authorList>
    </citation>
    <scope>NUCLEOTIDE SEQUENCE [LARGE SCALE GENOMIC DNA]</scope>
    <source>
        <strain evidence="2">CCM 8934</strain>
    </source>
</reference>
<proteinExistence type="predicted"/>
<keyword evidence="2" id="KW-1185">Reference proteome</keyword>
<protein>
    <submittedName>
        <fullName evidence="1">Uncharacterized protein</fullName>
    </submittedName>
</protein>